<dbReference type="EMBL" id="JBHSDS010000003">
    <property type="protein sequence ID" value="MFC4357018.1"/>
    <property type="molecule type" value="Genomic_DNA"/>
</dbReference>
<proteinExistence type="predicted"/>
<evidence type="ECO:0000313" key="3">
    <source>
        <dbReference type="Proteomes" id="UP001595921"/>
    </source>
</evidence>
<keyword evidence="1" id="KW-0472">Membrane</keyword>
<keyword evidence="1" id="KW-1133">Transmembrane helix</keyword>
<reference evidence="2 3" key="1">
    <citation type="journal article" date="2019" name="Int. J. Syst. Evol. Microbiol.">
        <title>The Global Catalogue of Microorganisms (GCM) 10K type strain sequencing project: providing services to taxonomists for standard genome sequencing and annotation.</title>
        <authorList>
            <consortium name="The Broad Institute Genomics Platform"/>
            <consortium name="The Broad Institute Genome Sequencing Center for Infectious Disease"/>
            <person name="Wu L."/>
            <person name="Ma J."/>
        </authorList>
    </citation>
    <scope>NUCLEOTIDE SEQUENCE [LARGE SCALE GENOMIC DNA]</scope>
    <source>
        <strain evidence="2 3">CGMCC 1.12553</strain>
    </source>
</reference>
<dbReference type="RefSeq" id="WP_267621814.1">
    <property type="nucleotide sequence ID" value="NZ_JAODIW010000006.1"/>
</dbReference>
<organism evidence="2 3">
    <name type="scientific">Halobium salinum</name>
    <dbReference type="NCBI Taxonomy" id="1364940"/>
    <lineage>
        <taxon>Archaea</taxon>
        <taxon>Methanobacteriati</taxon>
        <taxon>Methanobacteriota</taxon>
        <taxon>Stenosarchaea group</taxon>
        <taxon>Halobacteria</taxon>
        <taxon>Halobacteriales</taxon>
        <taxon>Haloferacaceae</taxon>
        <taxon>Halobium</taxon>
    </lineage>
</organism>
<dbReference type="InterPro" id="IPR057181">
    <property type="entry name" value="DUF7859"/>
</dbReference>
<dbReference type="AlphaFoldDB" id="A0ABD5P8I2"/>
<keyword evidence="3" id="KW-1185">Reference proteome</keyword>
<protein>
    <submittedName>
        <fullName evidence="2">Uncharacterized protein</fullName>
    </submittedName>
</protein>
<dbReference type="Proteomes" id="UP001595921">
    <property type="component" value="Unassembled WGS sequence"/>
</dbReference>
<evidence type="ECO:0000256" key="1">
    <source>
        <dbReference type="SAM" id="Phobius"/>
    </source>
</evidence>
<gene>
    <name evidence="2" type="ORF">ACFO0N_03535</name>
</gene>
<evidence type="ECO:0000313" key="2">
    <source>
        <dbReference type="EMBL" id="MFC4357018.1"/>
    </source>
</evidence>
<feature type="transmembrane region" description="Helical" evidence="1">
    <location>
        <begin position="20"/>
        <end position="40"/>
    </location>
</feature>
<comment type="caution">
    <text evidence="2">The sequence shown here is derived from an EMBL/GenBank/DDBJ whole genome shotgun (WGS) entry which is preliminary data.</text>
</comment>
<dbReference type="Pfam" id="PF25258">
    <property type="entry name" value="DUF7859"/>
    <property type="match status" value="1"/>
</dbReference>
<name>A0ABD5P8I2_9EURY</name>
<sequence length="58" mass="6287">MFGTLAAQGGIVDFLLGLDPVFVGLLVVILGLVFFLYLMARRTLLGLREGYDQGRGGR</sequence>
<accession>A0ABD5P8I2</accession>
<keyword evidence="1" id="KW-0812">Transmembrane</keyword>